<dbReference type="HOGENOM" id="CLU_041136_0_0_5"/>
<evidence type="ECO:0000256" key="4">
    <source>
        <dbReference type="ARBA" id="ARBA00023004"/>
    </source>
</evidence>
<dbReference type="GO" id="GO:0051539">
    <property type="term" value="F:4 iron, 4 sulfur cluster binding"/>
    <property type="evidence" value="ECO:0007669"/>
    <property type="project" value="UniProtKB-KW"/>
</dbReference>
<protein>
    <submittedName>
        <fullName evidence="8">Radical SAM</fullName>
    </submittedName>
</protein>
<evidence type="ECO:0000256" key="2">
    <source>
        <dbReference type="ARBA" id="ARBA00022691"/>
    </source>
</evidence>
<dbReference type="GO" id="GO:0046872">
    <property type="term" value="F:metal ion binding"/>
    <property type="evidence" value="ECO:0007669"/>
    <property type="project" value="UniProtKB-KW"/>
</dbReference>
<accession>H6SQA1</accession>
<dbReference type="EMBL" id="HE663493">
    <property type="protein sequence ID" value="CCG09620.1"/>
    <property type="molecule type" value="Genomic_DNA"/>
</dbReference>
<organism evidence="8 9">
    <name type="scientific">Pararhodospirillum photometricum DSM 122</name>
    <dbReference type="NCBI Taxonomy" id="1150469"/>
    <lineage>
        <taxon>Bacteria</taxon>
        <taxon>Pseudomonadati</taxon>
        <taxon>Pseudomonadota</taxon>
        <taxon>Alphaproteobacteria</taxon>
        <taxon>Rhodospirillales</taxon>
        <taxon>Rhodospirillaceae</taxon>
        <taxon>Pararhodospirillum</taxon>
    </lineage>
</organism>
<dbReference type="KEGG" id="rpm:RSPPHO_02994"/>
<name>H6SQA1_PARPM</name>
<evidence type="ECO:0000256" key="5">
    <source>
        <dbReference type="ARBA" id="ARBA00023014"/>
    </source>
</evidence>
<dbReference type="InterPro" id="IPR013704">
    <property type="entry name" value="UPF0313_N"/>
</dbReference>
<keyword evidence="3" id="KW-0479">Metal-binding</keyword>
<keyword evidence="1" id="KW-0004">4Fe-4S</keyword>
<keyword evidence="2" id="KW-0949">S-adenosyl-L-methionine</keyword>
<evidence type="ECO:0000256" key="1">
    <source>
        <dbReference type="ARBA" id="ARBA00022485"/>
    </source>
</evidence>
<feature type="region of interest" description="Disordered" evidence="6">
    <location>
        <begin position="364"/>
        <end position="392"/>
    </location>
</feature>
<dbReference type="PANTHER" id="PTHR32331">
    <property type="entry name" value="UPF0313 PROTEIN YGIQ"/>
    <property type="match status" value="1"/>
</dbReference>
<evidence type="ECO:0000256" key="6">
    <source>
        <dbReference type="SAM" id="MobiDB-lite"/>
    </source>
</evidence>
<dbReference type="PANTHER" id="PTHR32331:SF0">
    <property type="entry name" value="UPF0313 PROTEIN YGIQ"/>
    <property type="match status" value="1"/>
</dbReference>
<dbReference type="PATRIC" id="fig|1150469.3.peg.3375"/>
<keyword evidence="9" id="KW-1185">Reference proteome</keyword>
<dbReference type="Pfam" id="PF08497">
    <property type="entry name" value="Radical_SAM_N"/>
    <property type="match status" value="1"/>
</dbReference>
<keyword evidence="4" id="KW-0408">Iron</keyword>
<evidence type="ECO:0000313" key="9">
    <source>
        <dbReference type="Proteomes" id="UP000033220"/>
    </source>
</evidence>
<feature type="compositionally biased region" description="Basic and acidic residues" evidence="6">
    <location>
        <begin position="378"/>
        <end position="392"/>
    </location>
</feature>
<dbReference type="AlphaFoldDB" id="H6SQA1"/>
<reference evidence="8 9" key="1">
    <citation type="submission" date="2012-02" db="EMBL/GenBank/DDBJ databases">
        <title>Shotgun genome sequence of Phaeospirillum photometricum DSM 122.</title>
        <authorList>
            <person name="Duquesne K."/>
            <person name="Sturgis J."/>
        </authorList>
    </citation>
    <scope>NUCLEOTIDE SEQUENCE [LARGE SCALE GENOMIC DNA]</scope>
    <source>
        <strain evidence="9">DSM122</strain>
    </source>
</reference>
<evidence type="ECO:0000259" key="7">
    <source>
        <dbReference type="Pfam" id="PF08497"/>
    </source>
</evidence>
<evidence type="ECO:0000313" key="8">
    <source>
        <dbReference type="EMBL" id="CCG09620.1"/>
    </source>
</evidence>
<dbReference type="eggNOG" id="COG1032">
    <property type="taxonomic scope" value="Bacteria"/>
</dbReference>
<evidence type="ECO:0000256" key="3">
    <source>
        <dbReference type="ARBA" id="ARBA00022723"/>
    </source>
</evidence>
<dbReference type="Proteomes" id="UP000033220">
    <property type="component" value="Chromosome DSM 122"/>
</dbReference>
<feature type="region of interest" description="Disordered" evidence="6">
    <location>
        <begin position="427"/>
        <end position="458"/>
    </location>
</feature>
<sequence>MTSPKALFSYKPHWAIRLGPAPFLPMSRADMDALGWDACDIILVTGDAYVDHPSFGMALIGRLLEAQGYRVGILSQPDWTSAEAFRALGRPTLYFGITAGNMDSMVNRYTADRRIRRDDAYTPGGEAGHRPDRAVIVYAQRAREAYRDVPIILGGIEASLRRFAHYDYWSDTVRRSVLLDSKADILLYGNAERALVEMTHRLARGESPRTMTDLRGVALALSEPVEDTPGRLTLFDASSVDGPPLRGLKARPGEEGILRLPDFDTVRGDPTQYLYASRLMHLESNPGSARALVQRYGERDLLITPPPLPLSTPELDRVFELPYARAPTSLLWRPAHSRLGDDPPFGEYCSRLLWRLLVLRHHRPRGQDHPKPVRGQHFTRDRRGSRQDRGVYRGDLRLRGAVGQHVAAVVPRCRAATGLSALVVPASRHLPQPSNRPRPADRLVSQGPRPAGHSQDRDLVGSALRLGLALPRLCARAGQSSCRRLSQDRARAYRGRALALDAQARDGGL</sequence>
<gene>
    <name evidence="8" type="ORF">RSPPHO_02994</name>
</gene>
<dbReference type="STRING" id="1150469.RSPPHO_02994"/>
<dbReference type="InterPro" id="IPR022946">
    <property type="entry name" value="UPF0313"/>
</dbReference>
<proteinExistence type="predicted"/>
<keyword evidence="5" id="KW-0411">Iron-sulfur</keyword>
<feature type="domain" description="UPF0313" evidence="7">
    <location>
        <begin position="23"/>
        <end position="327"/>
    </location>
</feature>